<evidence type="ECO:0000313" key="2">
    <source>
        <dbReference type="EMBL" id="KAD7478760.1"/>
    </source>
</evidence>
<name>A0A5N6Q4Z8_9ASTR</name>
<dbReference type="OrthoDB" id="1896158at2759"/>
<evidence type="ECO:0000256" key="1">
    <source>
        <dbReference type="SAM" id="Phobius"/>
    </source>
</evidence>
<feature type="transmembrane region" description="Helical" evidence="1">
    <location>
        <begin position="197"/>
        <end position="222"/>
    </location>
</feature>
<comment type="caution">
    <text evidence="2">The sequence shown here is derived from an EMBL/GenBank/DDBJ whole genome shotgun (WGS) entry which is preliminary data.</text>
</comment>
<keyword evidence="1" id="KW-0812">Transmembrane</keyword>
<feature type="transmembrane region" description="Helical" evidence="1">
    <location>
        <begin position="163"/>
        <end position="185"/>
    </location>
</feature>
<accession>A0A5N6Q4Z8</accession>
<protein>
    <submittedName>
        <fullName evidence="2">Uncharacterized protein</fullName>
    </submittedName>
</protein>
<evidence type="ECO:0000313" key="3">
    <source>
        <dbReference type="Proteomes" id="UP000326396"/>
    </source>
</evidence>
<dbReference type="AlphaFoldDB" id="A0A5N6Q4Z8"/>
<keyword evidence="1" id="KW-1133">Transmembrane helix</keyword>
<dbReference type="InterPro" id="IPR018710">
    <property type="entry name" value="DUF2232"/>
</dbReference>
<dbReference type="PANTHER" id="PTHR31110">
    <property type="entry name" value="PESTICIDAL CRYSTAL CRY8BA PROTEIN"/>
    <property type="match status" value="1"/>
</dbReference>
<sequence>MLASTAMNILKVHSCYHLQSQISYFSGNIHPMPPTTYHKSRLCNVSSVSILSHPQFPICGTNSKLERIRVSETGAPLWTWKDDEEEDTRSSEDLTVNGDVYQKTLRLVECSMFAALGGLTYILSSSLAIENYFGCFFALPIVFSSMRWDIVAGRKTMVATATLLLVLAGPIKALTYLLMHGFLGLSMGSLWRSKASWGVSVLVSAVVRAAGAMGYVLMYSFLIRENILALDFKQQSSEYLQAYMGPKVSNAPQDFWRPTHAGNSSPSNEANISYDPSLKQDVVSPAGLPAYHASELGPWCAVISYDACVRLCLKYFFLGDREARVFLENECSLLRTAFGLEQNLLQPEEELLNKRASESAVNGVLKKPQKTFGKLKVQVKKVKMVLDAPNGCTFSSIKNPPVLKLQKVNRRLSSMKSTVHSEWVALKRVRVAPKFSANGSLSHQSLAYLHFGTHYVRDVAGLLKVGITSLHNASAPPERVQETYLCSLRLKSSSEAEMTRMQPGSCEAHVFLPDGMRDDLIIEVTDSKGKYCGQCIAQIADIADDLGDKLRWWPIYHEPEHELVGRIQLNLHYSTSTDESNNVKCGIVAETIAYDSVLEAAMKVQNFKHKNLLLHGPWKWLVTKFATYYGVADAYAKLRYLSYVMDVATPTANCLNVVHDLLSPVIMSKVKGTLSSQENRMLVMLSDKIEQIIAMVFENYKSLDENSSSGLTDKATRVSGFISPALKPALKLYNLLHDIQSPEAQMQLCKYFQIAVRKILGKHLVETNELISCSSVKSTMGEIAYLNAYQKMRSLCLTIRDEIVSDIKINNQHVLPSFIDLPNLSSALYSLELCNRMRGFLISYPPIKLSSPVTDLVITMCDFQKDLAYWNISPVKGGVDAKELFHIYITQLIHDKRSELLESCKIDKGVGSQISTSTFVDDMYKQLSETLREFQVIVSHWPEYTLDLEKVIADTERVIMETLEKKYSEILSTLKENTIPVKAVQYVQKFAKGNSLPYSFPEELGTLFNSMKKMLDVRQPEIEKQFKSHSSCISQNENPVTGELLSEVTVMMRTKFRNYMQASVEKLAGNTRLQNATNLKKVIQEAKESVGESDIKNRMQHLKDILTKMISDLHGVLDIHVFIIFCRALWDRMGQDVLRVLENRKENWTCKASRVAVSVLNETFASEIQRLVGQKLEDKDVEAPRSVLEVQSILCK</sequence>
<keyword evidence="3" id="KW-1185">Reference proteome</keyword>
<feature type="transmembrane region" description="Helical" evidence="1">
    <location>
        <begin position="113"/>
        <end position="143"/>
    </location>
</feature>
<organism evidence="2 3">
    <name type="scientific">Mikania micrantha</name>
    <name type="common">bitter vine</name>
    <dbReference type="NCBI Taxonomy" id="192012"/>
    <lineage>
        <taxon>Eukaryota</taxon>
        <taxon>Viridiplantae</taxon>
        <taxon>Streptophyta</taxon>
        <taxon>Embryophyta</taxon>
        <taxon>Tracheophyta</taxon>
        <taxon>Spermatophyta</taxon>
        <taxon>Magnoliopsida</taxon>
        <taxon>eudicotyledons</taxon>
        <taxon>Gunneridae</taxon>
        <taxon>Pentapetalae</taxon>
        <taxon>asterids</taxon>
        <taxon>campanulids</taxon>
        <taxon>Asterales</taxon>
        <taxon>Asteraceae</taxon>
        <taxon>Asteroideae</taxon>
        <taxon>Heliantheae alliance</taxon>
        <taxon>Eupatorieae</taxon>
        <taxon>Mikania</taxon>
    </lineage>
</organism>
<proteinExistence type="predicted"/>
<keyword evidence="1" id="KW-0472">Membrane</keyword>
<reference evidence="2 3" key="1">
    <citation type="submission" date="2019-05" db="EMBL/GenBank/DDBJ databases">
        <title>Mikania micrantha, genome provides insights into the molecular mechanism of rapid growth.</title>
        <authorList>
            <person name="Liu B."/>
        </authorList>
    </citation>
    <scope>NUCLEOTIDE SEQUENCE [LARGE SCALE GENOMIC DNA]</scope>
    <source>
        <strain evidence="2">NLD-2019</strain>
        <tissue evidence="2">Leaf</tissue>
    </source>
</reference>
<dbReference type="Pfam" id="PF09991">
    <property type="entry name" value="DUF2232"/>
    <property type="match status" value="1"/>
</dbReference>
<gene>
    <name evidence="2" type="ORF">E3N88_01896</name>
</gene>
<dbReference type="EMBL" id="SZYD01000001">
    <property type="protein sequence ID" value="KAD7478760.1"/>
    <property type="molecule type" value="Genomic_DNA"/>
</dbReference>
<dbReference type="PANTHER" id="PTHR31110:SF8">
    <property type="entry name" value="MAMMALIAN UNCOORDINATED HOMOLOGY 13, DOMAIN 2-RELATED"/>
    <property type="match status" value="1"/>
</dbReference>
<dbReference type="Proteomes" id="UP000326396">
    <property type="component" value="Linkage Group LG1"/>
</dbReference>